<evidence type="ECO:0000313" key="2">
    <source>
        <dbReference type="EMBL" id="KAK6002682.1"/>
    </source>
</evidence>
<gene>
    <name evidence="2" type="ORF">QM012_001432</name>
</gene>
<evidence type="ECO:0000256" key="1">
    <source>
        <dbReference type="SAM" id="SignalP"/>
    </source>
</evidence>
<proteinExistence type="predicted"/>
<evidence type="ECO:0008006" key="4">
    <source>
        <dbReference type="Google" id="ProtNLM"/>
    </source>
</evidence>
<comment type="caution">
    <text evidence="2">The sequence shown here is derived from an EMBL/GenBank/DDBJ whole genome shotgun (WGS) entry which is preliminary data.</text>
</comment>
<sequence length="371" mass="41715">MKSPSLYSMLLVLFFLSLRAFCNDAAGEYGVGFNLALDYGTASIWYANGTAVDVVKLEGGVAYKQIIRSASAEPYLSAAPAESSRGSLGFMSLQNYLPSWAATETVSHDVEVIRWMLKGLKGATEAYVEEPLTAVRISSSFYVPYHGWLRNTLSESVESLGLRYLGTGRVSADIIQIYGLEDQCRYDGFTTPDQREPDDPPQMYLAIDSSMAGLSVALVEEECGIAESLREFHNTTLGSGIDFSGKREDLIRQLKHLIRPIDRWYPDIGDYKQSVEISALVLLGDYTEDVLLHEGLLEVFGSSYNNLKNESDKRARLHDPSFAGSRAAAMTCQGRLEYELTWEWDEQFHWWAPKKNQSANLKWWWPFERSS</sequence>
<feature type="signal peptide" evidence="1">
    <location>
        <begin position="1"/>
        <end position="20"/>
    </location>
</feature>
<dbReference type="EMBL" id="JASGXD010000011">
    <property type="protein sequence ID" value="KAK6002682.1"/>
    <property type="molecule type" value="Genomic_DNA"/>
</dbReference>
<accession>A0ABR0TEB0</accession>
<feature type="chain" id="PRO_5045357721" description="Actin-like ATPase domain-containing protein" evidence="1">
    <location>
        <begin position="21"/>
        <end position="371"/>
    </location>
</feature>
<reference evidence="2 3" key="1">
    <citation type="submission" date="2023-11" db="EMBL/GenBank/DDBJ databases">
        <title>Draft genome sequence and annotation of the polyextremotolerant black yeast-like fungus Aureobasidium pullulans NRRL 62042.</title>
        <authorList>
            <person name="Dielentheis-Frenken M.R.E."/>
            <person name="Wibberg D."/>
            <person name="Blank L.M."/>
            <person name="Tiso T."/>
        </authorList>
    </citation>
    <scope>NUCLEOTIDE SEQUENCE [LARGE SCALE GENOMIC DNA]</scope>
    <source>
        <strain evidence="2 3">NRRL 62042</strain>
    </source>
</reference>
<evidence type="ECO:0000313" key="3">
    <source>
        <dbReference type="Proteomes" id="UP001341245"/>
    </source>
</evidence>
<keyword evidence="3" id="KW-1185">Reference proteome</keyword>
<organism evidence="2 3">
    <name type="scientific">Aureobasidium pullulans</name>
    <name type="common">Black yeast</name>
    <name type="synonym">Pullularia pullulans</name>
    <dbReference type="NCBI Taxonomy" id="5580"/>
    <lineage>
        <taxon>Eukaryota</taxon>
        <taxon>Fungi</taxon>
        <taxon>Dikarya</taxon>
        <taxon>Ascomycota</taxon>
        <taxon>Pezizomycotina</taxon>
        <taxon>Dothideomycetes</taxon>
        <taxon>Dothideomycetidae</taxon>
        <taxon>Dothideales</taxon>
        <taxon>Saccotheciaceae</taxon>
        <taxon>Aureobasidium</taxon>
    </lineage>
</organism>
<protein>
    <recommendedName>
        <fullName evidence="4">Actin-like ATPase domain-containing protein</fullName>
    </recommendedName>
</protein>
<name>A0ABR0TEB0_AURPU</name>
<keyword evidence="1" id="KW-0732">Signal</keyword>
<dbReference type="Proteomes" id="UP001341245">
    <property type="component" value="Unassembled WGS sequence"/>
</dbReference>